<accession>V8PCF2</accession>
<protein>
    <submittedName>
        <fullName evidence="1">Uncharacterized protein</fullName>
    </submittedName>
</protein>
<evidence type="ECO:0000313" key="2">
    <source>
        <dbReference type="Proteomes" id="UP000018936"/>
    </source>
</evidence>
<gene>
    <name evidence="1" type="ORF">L345_02182</name>
</gene>
<proteinExistence type="predicted"/>
<name>V8PCF2_OPHHA</name>
<reference evidence="1 2" key="1">
    <citation type="journal article" date="2013" name="Proc. Natl. Acad. Sci. U.S.A.">
        <title>The king cobra genome reveals dynamic gene evolution and adaptation in the snake venom system.</title>
        <authorList>
            <person name="Vonk F.J."/>
            <person name="Casewell N.R."/>
            <person name="Henkel C.V."/>
            <person name="Heimberg A.M."/>
            <person name="Jansen H.J."/>
            <person name="McCleary R.J."/>
            <person name="Kerkkamp H.M."/>
            <person name="Vos R.A."/>
            <person name="Guerreiro I."/>
            <person name="Calvete J.J."/>
            <person name="Wuster W."/>
            <person name="Woods A.E."/>
            <person name="Logan J.M."/>
            <person name="Harrison R.A."/>
            <person name="Castoe T.A."/>
            <person name="de Koning A.P."/>
            <person name="Pollock D.D."/>
            <person name="Yandell M."/>
            <person name="Calderon D."/>
            <person name="Renjifo C."/>
            <person name="Currier R.B."/>
            <person name="Salgado D."/>
            <person name="Pla D."/>
            <person name="Sanz L."/>
            <person name="Hyder A.S."/>
            <person name="Ribeiro J.M."/>
            <person name="Arntzen J.W."/>
            <person name="van den Thillart G.E."/>
            <person name="Boetzer M."/>
            <person name="Pirovano W."/>
            <person name="Dirks R.P."/>
            <person name="Spaink H.P."/>
            <person name="Duboule D."/>
            <person name="McGlinn E."/>
            <person name="Kini R.M."/>
            <person name="Richardson M.K."/>
        </authorList>
    </citation>
    <scope>NUCLEOTIDE SEQUENCE</scope>
    <source>
        <tissue evidence="1">Blood</tissue>
    </source>
</reference>
<dbReference type="EMBL" id="AZIM01000286">
    <property type="protein sequence ID" value="ETE72000.1"/>
    <property type="molecule type" value="Genomic_DNA"/>
</dbReference>
<dbReference type="AlphaFoldDB" id="V8PCF2"/>
<evidence type="ECO:0000313" key="1">
    <source>
        <dbReference type="EMBL" id="ETE72000.1"/>
    </source>
</evidence>
<organism evidence="1 2">
    <name type="scientific">Ophiophagus hannah</name>
    <name type="common">King cobra</name>
    <name type="synonym">Naja hannah</name>
    <dbReference type="NCBI Taxonomy" id="8665"/>
    <lineage>
        <taxon>Eukaryota</taxon>
        <taxon>Metazoa</taxon>
        <taxon>Chordata</taxon>
        <taxon>Craniata</taxon>
        <taxon>Vertebrata</taxon>
        <taxon>Euteleostomi</taxon>
        <taxon>Lepidosauria</taxon>
        <taxon>Squamata</taxon>
        <taxon>Bifurcata</taxon>
        <taxon>Unidentata</taxon>
        <taxon>Episquamata</taxon>
        <taxon>Toxicofera</taxon>
        <taxon>Serpentes</taxon>
        <taxon>Colubroidea</taxon>
        <taxon>Elapidae</taxon>
        <taxon>Elapinae</taxon>
        <taxon>Ophiophagus</taxon>
    </lineage>
</organism>
<feature type="non-terminal residue" evidence="1">
    <location>
        <position position="1"/>
    </location>
</feature>
<dbReference type="Proteomes" id="UP000018936">
    <property type="component" value="Unassembled WGS sequence"/>
</dbReference>
<comment type="caution">
    <text evidence="1">The sequence shown here is derived from an EMBL/GenBank/DDBJ whole genome shotgun (WGS) entry which is preliminary data.</text>
</comment>
<keyword evidence="2" id="KW-1185">Reference proteome</keyword>
<sequence>MERLRPIGTEKVGLLGKVSRMRLCAAIAGVPSARPHYLSTPGGSAEWKRMLKTVQPAGTDSNETVTPRSVPTISADQIDLHNEIMSFQKSR</sequence>